<accession>A0A1H3JG90</accession>
<dbReference type="AlphaFoldDB" id="A0A1H3JG90"/>
<evidence type="ECO:0000313" key="1">
    <source>
        <dbReference type="EMBL" id="SDY38224.1"/>
    </source>
</evidence>
<dbReference type="Proteomes" id="UP000182902">
    <property type="component" value="Unassembled WGS sequence"/>
</dbReference>
<protein>
    <recommendedName>
        <fullName evidence="3">ADP ribosyltransferase domain-containing protein</fullName>
    </recommendedName>
</protein>
<sequence length="252" mass="28781">MNSKNHDTLNVIDVFSPAFERWETRERTQEEHIAHLTQHGYFGGPIKTKLLKTITSTYQAAEHMAEHLTDNCLENFIDNALSKSSAMEQLRSLMPTSTPPALKDYKSNYPTYSANDVASEIEQYGVFLANDQTLIHGGCWPTEHDEFITDRPFSTTFCPQIARRSAEWKGKAYDAGRMDLIVLRVVSPFTKAYLYGTDVDHSHEKEILFAKGARLILISRTHICDTYVFKVDTDFKEYKKQVPAYVVEAEIS</sequence>
<evidence type="ECO:0008006" key="3">
    <source>
        <dbReference type="Google" id="ProtNLM"/>
    </source>
</evidence>
<organism evidence="1 2">
    <name type="scientific">Pseudomonas salomonii</name>
    <dbReference type="NCBI Taxonomy" id="191391"/>
    <lineage>
        <taxon>Bacteria</taxon>
        <taxon>Pseudomonadati</taxon>
        <taxon>Pseudomonadota</taxon>
        <taxon>Gammaproteobacteria</taxon>
        <taxon>Pseudomonadales</taxon>
        <taxon>Pseudomonadaceae</taxon>
        <taxon>Pseudomonas</taxon>
    </lineage>
</organism>
<dbReference type="EMBL" id="FNOX01000003">
    <property type="protein sequence ID" value="SDY38224.1"/>
    <property type="molecule type" value="Genomic_DNA"/>
</dbReference>
<reference evidence="1 2" key="1">
    <citation type="submission" date="2016-10" db="EMBL/GenBank/DDBJ databases">
        <authorList>
            <person name="de Groot N.N."/>
        </authorList>
    </citation>
    <scope>NUCLEOTIDE SEQUENCE [LARGE SCALE GENOMIC DNA]</scope>
    <source>
        <strain evidence="1 2">ICMP 14252</strain>
    </source>
</reference>
<evidence type="ECO:0000313" key="2">
    <source>
        <dbReference type="Proteomes" id="UP000182902"/>
    </source>
</evidence>
<proteinExistence type="predicted"/>
<gene>
    <name evidence="1" type="ORF">SAMN05216247_103556</name>
</gene>
<dbReference type="RefSeq" id="WP_069788497.1">
    <property type="nucleotide sequence ID" value="NZ_FNOX01000003.1"/>
</dbReference>
<name>A0A1H3JG90_9PSED</name>